<keyword evidence="7" id="KW-1133">Transmembrane helix</keyword>
<dbReference type="InterPro" id="IPR024961">
    <property type="entry name" value="T2SS_GspC_N"/>
</dbReference>
<evidence type="ECO:0000313" key="11">
    <source>
        <dbReference type="Proteomes" id="UP000426235"/>
    </source>
</evidence>
<evidence type="ECO:0000256" key="8">
    <source>
        <dbReference type="ARBA" id="ARBA00023136"/>
    </source>
</evidence>
<evidence type="ECO:0000256" key="1">
    <source>
        <dbReference type="ARBA" id="ARBA00004533"/>
    </source>
</evidence>
<name>A0A6I6HBZ4_9PSED</name>
<dbReference type="GO" id="GO:0005886">
    <property type="term" value="C:plasma membrane"/>
    <property type="evidence" value="ECO:0007669"/>
    <property type="project" value="UniProtKB-SubCell"/>
</dbReference>
<keyword evidence="8" id="KW-0472">Membrane</keyword>
<reference evidence="10" key="1">
    <citation type="submission" date="2019-12" db="EMBL/GenBank/DDBJ databases">
        <title>Hybrid Genome Assemblies of two High G+C Isolates from Undergraduate Microbiology Courses.</title>
        <authorList>
            <person name="Ne Ville C.J."/>
            <person name="Enright D."/>
            <person name="Hernandez I."/>
            <person name="Dodsworth J."/>
            <person name="Orwin P.M."/>
        </authorList>
    </citation>
    <scope>NUCLEOTIDE SEQUENCE [LARGE SCALE GENOMIC DNA]</scope>
    <source>
        <strain evidence="10">Neo</strain>
    </source>
</reference>
<dbReference type="Gene3D" id="2.30.30.830">
    <property type="match status" value="1"/>
</dbReference>
<comment type="subcellular location">
    <subcellularLocation>
        <location evidence="1">Cell inner membrane</location>
    </subcellularLocation>
</comment>
<dbReference type="Proteomes" id="UP000426235">
    <property type="component" value="Chromosome"/>
</dbReference>
<dbReference type="AlphaFoldDB" id="A0A6I6HBZ4"/>
<dbReference type="EMBL" id="CP046621">
    <property type="protein sequence ID" value="QGW79744.1"/>
    <property type="molecule type" value="Genomic_DNA"/>
</dbReference>
<evidence type="ECO:0000259" key="9">
    <source>
        <dbReference type="Pfam" id="PF11356"/>
    </source>
</evidence>
<evidence type="ECO:0000256" key="7">
    <source>
        <dbReference type="ARBA" id="ARBA00022989"/>
    </source>
</evidence>
<keyword evidence="4" id="KW-0997">Cell inner membrane</keyword>
<keyword evidence="5" id="KW-0812">Transmembrane</keyword>
<organism evidence="10 11">
    <name type="scientific">Pseudomonas alkylphenolica</name>
    <dbReference type="NCBI Taxonomy" id="237609"/>
    <lineage>
        <taxon>Bacteria</taxon>
        <taxon>Pseudomonadati</taxon>
        <taxon>Pseudomonadota</taxon>
        <taxon>Gammaproteobacteria</taxon>
        <taxon>Pseudomonadales</taxon>
        <taxon>Pseudomonadaceae</taxon>
        <taxon>Pseudomonas</taxon>
    </lineage>
</organism>
<gene>
    <name evidence="10" type="ORF">GPJ81_24560</name>
</gene>
<evidence type="ECO:0000256" key="5">
    <source>
        <dbReference type="ARBA" id="ARBA00022692"/>
    </source>
</evidence>
<evidence type="ECO:0000256" key="2">
    <source>
        <dbReference type="ARBA" id="ARBA00022448"/>
    </source>
</evidence>
<keyword evidence="3" id="KW-1003">Cell membrane</keyword>
<evidence type="ECO:0000256" key="4">
    <source>
        <dbReference type="ARBA" id="ARBA00022519"/>
    </source>
</evidence>
<dbReference type="RefSeq" id="WP_157194551.1">
    <property type="nucleotide sequence ID" value="NZ_CP046621.1"/>
</dbReference>
<evidence type="ECO:0000256" key="6">
    <source>
        <dbReference type="ARBA" id="ARBA00022927"/>
    </source>
</evidence>
<accession>A0A6I6HBZ4</accession>
<dbReference type="Pfam" id="PF11356">
    <property type="entry name" value="T2SSC"/>
    <property type="match status" value="1"/>
</dbReference>
<keyword evidence="11" id="KW-1185">Reference proteome</keyword>
<keyword evidence="6" id="KW-0653">Protein transport</keyword>
<dbReference type="GO" id="GO:0015031">
    <property type="term" value="P:protein transport"/>
    <property type="evidence" value="ECO:0007669"/>
    <property type="project" value="UniProtKB-KW"/>
</dbReference>
<protein>
    <recommendedName>
        <fullName evidence="9">Type II secretion system protein GspC N-terminal domain-containing protein</fullName>
    </recommendedName>
</protein>
<proteinExistence type="predicted"/>
<keyword evidence="2" id="KW-0813">Transport</keyword>
<sequence>MTPLNGLSLLLVLVAGGWMVWKDAMFRREWQAPEVTVPQPPSHQLSAPLKVRTTELAFGLLSSGQVPQSTEQLLLKAIFIAPQGDSRVLIGALGRDEVYRIGDSVPGGSVLRQIGAQQIVLWRAGREERLPLVPADRHFLATVAALTQASGVPASRYFLPDPQVQP</sequence>
<evidence type="ECO:0000256" key="3">
    <source>
        <dbReference type="ARBA" id="ARBA00022475"/>
    </source>
</evidence>
<evidence type="ECO:0000313" key="10">
    <source>
        <dbReference type="EMBL" id="QGW79744.1"/>
    </source>
</evidence>
<feature type="domain" description="Type II secretion system protein GspC N-terminal" evidence="9">
    <location>
        <begin position="64"/>
        <end position="132"/>
    </location>
</feature>